<dbReference type="PROSITE" id="PS50005">
    <property type="entry name" value="TPR"/>
    <property type="match status" value="1"/>
</dbReference>
<comment type="caution">
    <text evidence="2">The sequence shown here is derived from an EMBL/GenBank/DDBJ whole genome shotgun (WGS) entry which is preliminary data.</text>
</comment>
<dbReference type="InterPro" id="IPR011990">
    <property type="entry name" value="TPR-like_helical_dom_sf"/>
</dbReference>
<accession>A0ABR3X6C7</accession>
<keyword evidence="1" id="KW-0802">TPR repeat</keyword>
<dbReference type="PANTHER" id="PTHR46035:SF3">
    <property type="entry name" value="TRANSLOCATION PROTEIN SEC72"/>
    <property type="match status" value="1"/>
</dbReference>
<sequence>MAATDALDSFTQYPLQMDPSSKAISLATTSGQTASQTKSLSEELQALNTLHRSLISLDPPNIPPPPLPINPKRSAQITKLRDTANTAYRKGNYVESIKLYTLAIDMALGRPGWEPVSLVRDELSGLYANRAQAHMAEQKWPEGWVDAKLAVECKPVANAKGWWRGGKCLSEMGRWEEAKEWVERALEIEGKNGESGKELVALMVDIDDALKRTA</sequence>
<dbReference type="PANTHER" id="PTHR46035">
    <property type="entry name" value="TETRATRICOPEPTIDE REPEAT PROTEIN 4"/>
    <property type="match status" value="1"/>
</dbReference>
<dbReference type="Proteomes" id="UP001583193">
    <property type="component" value="Unassembled WGS sequence"/>
</dbReference>
<organism evidence="2 3">
    <name type="scientific">Paecilomyces lecythidis</name>
    <dbReference type="NCBI Taxonomy" id="3004212"/>
    <lineage>
        <taxon>Eukaryota</taxon>
        <taxon>Fungi</taxon>
        <taxon>Dikarya</taxon>
        <taxon>Ascomycota</taxon>
        <taxon>Pezizomycotina</taxon>
        <taxon>Eurotiomycetes</taxon>
        <taxon>Eurotiomycetidae</taxon>
        <taxon>Eurotiales</taxon>
        <taxon>Thermoascaceae</taxon>
        <taxon>Paecilomyces</taxon>
    </lineage>
</organism>
<evidence type="ECO:0000313" key="2">
    <source>
        <dbReference type="EMBL" id="KAL1871463.1"/>
    </source>
</evidence>
<proteinExistence type="predicted"/>
<dbReference type="SUPFAM" id="SSF48452">
    <property type="entry name" value="TPR-like"/>
    <property type="match status" value="1"/>
</dbReference>
<evidence type="ECO:0000313" key="3">
    <source>
        <dbReference type="Proteomes" id="UP001583193"/>
    </source>
</evidence>
<keyword evidence="3" id="KW-1185">Reference proteome</keyword>
<reference evidence="2 3" key="1">
    <citation type="journal article" date="2024" name="IMA Fungus">
        <title>IMA Genome - F19 : A genome assembly and annotation guide to empower mycologists, including annotated draft genome sequences of Ceratocystis pirilliformis, Diaporthe australafricana, Fusarium ophioides, Paecilomyces lecythidis, and Sporothrix stenoceras.</title>
        <authorList>
            <person name="Aylward J."/>
            <person name="Wilson A.M."/>
            <person name="Visagie C.M."/>
            <person name="Spraker J."/>
            <person name="Barnes I."/>
            <person name="Buitendag C."/>
            <person name="Ceriani C."/>
            <person name="Del Mar Angel L."/>
            <person name="du Plessis D."/>
            <person name="Fuchs T."/>
            <person name="Gasser K."/>
            <person name="Kramer D."/>
            <person name="Li W."/>
            <person name="Munsamy K."/>
            <person name="Piso A."/>
            <person name="Price J.L."/>
            <person name="Sonnekus B."/>
            <person name="Thomas C."/>
            <person name="van der Nest A."/>
            <person name="van Dijk A."/>
            <person name="van Heerden A."/>
            <person name="van Vuuren N."/>
            <person name="Yilmaz N."/>
            <person name="Duong T.A."/>
            <person name="van der Merwe N.A."/>
            <person name="Wingfield M.J."/>
            <person name="Wingfield B.D."/>
        </authorList>
    </citation>
    <scope>NUCLEOTIDE SEQUENCE [LARGE SCALE GENOMIC DNA]</scope>
    <source>
        <strain evidence="2 3">CMW 18167</strain>
    </source>
</reference>
<dbReference type="InterPro" id="IPR019734">
    <property type="entry name" value="TPR_rpt"/>
</dbReference>
<evidence type="ECO:0000256" key="1">
    <source>
        <dbReference type="PROSITE-ProRule" id="PRU00339"/>
    </source>
</evidence>
<name>A0ABR3X6C7_9EURO</name>
<dbReference type="Gene3D" id="1.25.40.10">
    <property type="entry name" value="Tetratricopeptide repeat domain"/>
    <property type="match status" value="1"/>
</dbReference>
<dbReference type="EMBL" id="JAVDPF010000027">
    <property type="protein sequence ID" value="KAL1871463.1"/>
    <property type="molecule type" value="Genomic_DNA"/>
</dbReference>
<evidence type="ECO:0008006" key="4">
    <source>
        <dbReference type="Google" id="ProtNLM"/>
    </source>
</evidence>
<feature type="repeat" description="TPR" evidence="1">
    <location>
        <begin position="159"/>
        <end position="192"/>
    </location>
</feature>
<protein>
    <recommendedName>
        <fullName evidence="4">Translocation protein sec72</fullName>
    </recommendedName>
</protein>
<gene>
    <name evidence="2" type="ORF">Plec18167_007022</name>
</gene>